<organism evidence="1 2">
    <name type="scientific">Halopseudomonas salina</name>
    <dbReference type="NCBI Taxonomy" id="1323744"/>
    <lineage>
        <taxon>Bacteria</taxon>
        <taxon>Pseudomonadati</taxon>
        <taxon>Pseudomonadota</taxon>
        <taxon>Gammaproteobacteria</taxon>
        <taxon>Pseudomonadales</taxon>
        <taxon>Pseudomonadaceae</taxon>
        <taxon>Halopseudomonas</taxon>
    </lineage>
</organism>
<dbReference type="EMBL" id="BMFF01000001">
    <property type="protein sequence ID" value="GGC86089.1"/>
    <property type="molecule type" value="Genomic_DNA"/>
</dbReference>
<reference evidence="2" key="1">
    <citation type="journal article" date="2019" name="Int. J. Syst. Evol. Microbiol.">
        <title>The Global Catalogue of Microorganisms (GCM) 10K type strain sequencing project: providing services to taxonomists for standard genome sequencing and annotation.</title>
        <authorList>
            <consortium name="The Broad Institute Genomics Platform"/>
            <consortium name="The Broad Institute Genome Sequencing Center for Infectious Disease"/>
            <person name="Wu L."/>
            <person name="Ma J."/>
        </authorList>
    </citation>
    <scope>NUCLEOTIDE SEQUENCE [LARGE SCALE GENOMIC DNA]</scope>
    <source>
        <strain evidence="2">CGMCC 1.12482</strain>
    </source>
</reference>
<sequence length="99" mass="10862">MILPRITFLGHAGYSVIGQALLVTLDREGLFRGVIWPEVVAGGVSVRGREGITCMESSRGLDLFPLHGAVYEKAAMYANARCWICHGIKLVKILMLFSL</sequence>
<protein>
    <submittedName>
        <fullName evidence="1">Uncharacterized protein</fullName>
    </submittedName>
</protein>
<comment type="caution">
    <text evidence="1">The sequence shown here is derived from an EMBL/GenBank/DDBJ whole genome shotgun (WGS) entry which is preliminary data.</text>
</comment>
<dbReference type="Proteomes" id="UP000638188">
    <property type="component" value="Unassembled WGS sequence"/>
</dbReference>
<gene>
    <name evidence="1" type="ORF">GCM10007418_02310</name>
</gene>
<keyword evidence="2" id="KW-1185">Reference proteome</keyword>
<evidence type="ECO:0000313" key="1">
    <source>
        <dbReference type="EMBL" id="GGC86089.1"/>
    </source>
</evidence>
<evidence type="ECO:0000313" key="2">
    <source>
        <dbReference type="Proteomes" id="UP000638188"/>
    </source>
</evidence>
<accession>A0ABQ1NWL4</accession>
<proteinExistence type="predicted"/>
<name>A0ABQ1NWL4_9GAMM</name>